<name>A0A1H5X8Q4_9ACTN</name>
<dbReference type="Pfam" id="PF00149">
    <property type="entry name" value="Metallophos"/>
    <property type="match status" value="1"/>
</dbReference>
<sequence>MVADDQVPPSRIPSDSSRDSEAGAGWECGRAGSFVDLLPSAGQVRQFSWRHPGVLWRSRNDWVAKAFGDPSNAVRRAWVRALRERDPGLSFTMRREAKEFSFLLLGDTGEGDRSQYAVVPPMLAVGKDTDFMVVCSDVIYPGGDAADYEAKFFRPYTGYPAPIYAIPGNHDWYDGLRGFMRAFCDLGGAHDPSWRGPLGRAARLLWRRPGPADDGELAAARERYRGEEGQRAFQPGPYWAIDSPSLRVIGIDTGITGGIDRDQAAWLREVSAGPKPKLLLTGKPLIVDDQVRPGPIEGERGTVHDIVADPAHHYVAVIGGDIHNYQRYSRTLEDGRTIEYVVAGGGGAFMHATHTIPKTTVVPEDAFRCYPLRGDSLSRYSRLYAQWLRMKWLALDPGEAAAAVADRLDMGTTRASARDLRPSRRARLVAALLGVPYRHRPRPRLLRLPVRRLPQRFRSEFADWDRPPFFKSFLRLDVTGDTLTISCYGVSGCGEQEDRPPCEDRVTIRLR</sequence>
<organism evidence="3 4">
    <name type="scientific">Thermomonospora echinospora</name>
    <dbReference type="NCBI Taxonomy" id="1992"/>
    <lineage>
        <taxon>Bacteria</taxon>
        <taxon>Bacillati</taxon>
        <taxon>Actinomycetota</taxon>
        <taxon>Actinomycetes</taxon>
        <taxon>Streptosporangiales</taxon>
        <taxon>Thermomonosporaceae</taxon>
        <taxon>Thermomonospora</taxon>
    </lineage>
</organism>
<dbReference type="SUPFAM" id="SSF56300">
    <property type="entry name" value="Metallo-dependent phosphatases"/>
    <property type="match status" value="1"/>
</dbReference>
<accession>A0A1H5X8Q4</accession>
<proteinExistence type="predicted"/>
<dbReference type="PANTHER" id="PTHR34211:SF3">
    <property type="entry name" value="CALCINEURIN-LIKE METALLO-PHOSPHOESTERASE SUPERFAMILY PROTEIN"/>
    <property type="match status" value="1"/>
</dbReference>
<dbReference type="AlphaFoldDB" id="A0A1H5X8Q4"/>
<keyword evidence="4" id="KW-1185">Reference proteome</keyword>
<dbReference type="InterPro" id="IPR004843">
    <property type="entry name" value="Calcineurin-like_PHP"/>
</dbReference>
<reference evidence="4" key="1">
    <citation type="submission" date="2016-10" db="EMBL/GenBank/DDBJ databases">
        <authorList>
            <person name="Varghese N."/>
            <person name="Submissions S."/>
        </authorList>
    </citation>
    <scope>NUCLEOTIDE SEQUENCE [LARGE SCALE GENOMIC DNA]</scope>
    <source>
        <strain evidence="4">DSM 43163</strain>
    </source>
</reference>
<evidence type="ECO:0000313" key="3">
    <source>
        <dbReference type="EMBL" id="SEG07810.1"/>
    </source>
</evidence>
<evidence type="ECO:0000256" key="1">
    <source>
        <dbReference type="SAM" id="MobiDB-lite"/>
    </source>
</evidence>
<dbReference type="InterPro" id="IPR029052">
    <property type="entry name" value="Metallo-depent_PP-like"/>
</dbReference>
<dbReference type="RefSeq" id="WP_103937097.1">
    <property type="nucleotide sequence ID" value="NZ_FNVO01000003.1"/>
</dbReference>
<dbReference type="GO" id="GO:0016787">
    <property type="term" value="F:hydrolase activity"/>
    <property type="evidence" value="ECO:0007669"/>
    <property type="project" value="InterPro"/>
</dbReference>
<evidence type="ECO:0000259" key="2">
    <source>
        <dbReference type="Pfam" id="PF00149"/>
    </source>
</evidence>
<dbReference type="OrthoDB" id="500534at2"/>
<dbReference type="Gene3D" id="3.60.21.10">
    <property type="match status" value="1"/>
</dbReference>
<protein>
    <submittedName>
        <fullName evidence="3">Calcineurin-like phosphoesterase</fullName>
    </submittedName>
</protein>
<gene>
    <name evidence="3" type="ORF">SAMN04489712_103128</name>
</gene>
<dbReference type="EMBL" id="FNVO01000003">
    <property type="protein sequence ID" value="SEG07810.1"/>
    <property type="molecule type" value="Genomic_DNA"/>
</dbReference>
<dbReference type="PANTHER" id="PTHR34211">
    <property type="entry name" value="CALCINEURIN-LIKE METALLO-PHOSPHOESTERASE SUPERFAMILY PROTEIN"/>
    <property type="match status" value="1"/>
</dbReference>
<evidence type="ECO:0000313" key="4">
    <source>
        <dbReference type="Proteomes" id="UP000236723"/>
    </source>
</evidence>
<feature type="domain" description="Calcineurin-like phosphoesterase" evidence="2">
    <location>
        <begin position="101"/>
        <end position="186"/>
    </location>
</feature>
<dbReference type="Proteomes" id="UP000236723">
    <property type="component" value="Unassembled WGS sequence"/>
</dbReference>
<feature type="region of interest" description="Disordered" evidence="1">
    <location>
        <begin position="1"/>
        <end position="24"/>
    </location>
</feature>